<evidence type="ECO:0000256" key="5">
    <source>
        <dbReference type="ARBA" id="ARBA00022723"/>
    </source>
</evidence>
<dbReference type="PROSITE" id="PS51166">
    <property type="entry name" value="CBM20"/>
    <property type="match status" value="1"/>
</dbReference>
<gene>
    <name evidence="13" type="ORF">L0M14_07415</name>
</gene>
<dbReference type="PANTHER" id="PTHR31352:SF1">
    <property type="entry name" value="BETA-AMYLASE 3, CHLOROPLASTIC"/>
    <property type="match status" value="1"/>
</dbReference>
<dbReference type="Proteomes" id="UP001649230">
    <property type="component" value="Chromosome"/>
</dbReference>
<dbReference type="PANTHER" id="PTHR31352">
    <property type="entry name" value="BETA-AMYLASE 1, CHLOROPLASTIC"/>
    <property type="match status" value="1"/>
</dbReference>
<dbReference type="InterPro" id="IPR013783">
    <property type="entry name" value="Ig-like_fold"/>
</dbReference>
<evidence type="ECO:0000256" key="1">
    <source>
        <dbReference type="ARBA" id="ARBA00000546"/>
    </source>
</evidence>
<keyword evidence="6" id="KW-0732">Signal</keyword>
<dbReference type="InterPro" id="IPR000125">
    <property type="entry name" value="Glyco_hydro_14A_bac"/>
</dbReference>
<keyword evidence="7 11" id="KW-0378">Hydrolase</keyword>
<keyword evidence="8 11" id="KW-0119">Carbohydrate metabolism</keyword>
<evidence type="ECO:0000256" key="3">
    <source>
        <dbReference type="ARBA" id="ARBA00005652"/>
    </source>
</evidence>
<evidence type="ECO:0000313" key="14">
    <source>
        <dbReference type="Proteomes" id="UP001649230"/>
    </source>
</evidence>
<evidence type="ECO:0000256" key="4">
    <source>
        <dbReference type="ARBA" id="ARBA00012594"/>
    </source>
</evidence>
<dbReference type="Pfam" id="PF01373">
    <property type="entry name" value="Glyco_hydro_14"/>
    <property type="match status" value="1"/>
</dbReference>
<comment type="cofactor">
    <cofactor evidence="2">
        <name>Ca(2+)</name>
        <dbReference type="ChEBI" id="CHEBI:29108"/>
    </cofactor>
</comment>
<evidence type="ECO:0000256" key="10">
    <source>
        <dbReference type="ARBA" id="ARBA00023326"/>
    </source>
</evidence>
<dbReference type="Gene3D" id="2.60.40.10">
    <property type="entry name" value="Immunoglobulins"/>
    <property type="match status" value="1"/>
</dbReference>
<dbReference type="Pfam" id="PF00686">
    <property type="entry name" value="CBM_20"/>
    <property type="match status" value="1"/>
</dbReference>
<dbReference type="SMART" id="SM01065">
    <property type="entry name" value="CBM_2"/>
    <property type="match status" value="1"/>
</dbReference>
<evidence type="ECO:0000256" key="7">
    <source>
        <dbReference type="ARBA" id="ARBA00022801"/>
    </source>
</evidence>
<dbReference type="InterPro" id="IPR013784">
    <property type="entry name" value="Carb-bd-like_fold"/>
</dbReference>
<keyword evidence="5" id="KW-0479">Metal-binding</keyword>
<feature type="domain" description="CBM20" evidence="12">
    <location>
        <begin position="454"/>
        <end position="563"/>
    </location>
</feature>
<dbReference type="SUPFAM" id="SSF49452">
    <property type="entry name" value="Starch-binding domain-like"/>
    <property type="match status" value="1"/>
</dbReference>
<name>A0ABY3SLN5_9BACL</name>
<dbReference type="InterPro" id="IPR017853">
    <property type="entry name" value="GH"/>
</dbReference>
<proteinExistence type="inferred from homology"/>
<organism evidence="13 14">
    <name type="scientific">Paenibacillus hexagrammi</name>
    <dbReference type="NCBI Taxonomy" id="2908839"/>
    <lineage>
        <taxon>Bacteria</taxon>
        <taxon>Bacillati</taxon>
        <taxon>Bacillota</taxon>
        <taxon>Bacilli</taxon>
        <taxon>Bacillales</taxon>
        <taxon>Paenibacillaceae</taxon>
        <taxon>Paenibacillus</taxon>
    </lineage>
</organism>
<evidence type="ECO:0000256" key="9">
    <source>
        <dbReference type="ARBA" id="ARBA00023295"/>
    </source>
</evidence>
<reference evidence="13 14" key="1">
    <citation type="journal article" date="2024" name="Int. J. Syst. Evol. Microbiol.">
        <title>Paenibacillus hexagrammi sp. nov., a novel bacterium isolated from the gut content of Hexagrammos agrammus.</title>
        <authorList>
            <person name="Jung H.K."/>
            <person name="Kim D.G."/>
            <person name="Zin H."/>
            <person name="Park J."/>
            <person name="Jung H."/>
            <person name="Kim Y.O."/>
            <person name="Kong H.J."/>
            <person name="Kim J.W."/>
            <person name="Kim Y.S."/>
        </authorList>
    </citation>
    <scope>NUCLEOTIDE SEQUENCE [LARGE SCALE GENOMIC DNA]</scope>
    <source>
        <strain evidence="13 14">YPD9-1</strain>
    </source>
</reference>
<evidence type="ECO:0000256" key="6">
    <source>
        <dbReference type="ARBA" id="ARBA00022729"/>
    </source>
</evidence>
<evidence type="ECO:0000256" key="2">
    <source>
        <dbReference type="ARBA" id="ARBA00001913"/>
    </source>
</evidence>
<dbReference type="RefSeq" id="WP_235121537.1">
    <property type="nucleotide sequence ID" value="NZ_CP090978.1"/>
</dbReference>
<sequence>MFVPHIHRTKSYKIVMSFILALLLLLGSTLITPVSNAAEISGNTKIVVMLNLTDVTDWPAFDKQMKTLKDSGVYGVEVDMWWNHFEPQQGQYDWSYYKTLFTHISDAGLKIAPIFSFHQCGTNVGDTCYYPLPNWVWSLGGKEQMEFKSESGYYDNEYIAPWYKDAVNLYDGAFKSFAQEMASFKSSIDKFHIGMGPAGELRYPSYNFNDTQKWNYPSRGLFQAYSESAIADFQASMQAKYGNIAQLNTAWGTSLADFSGVQPPANGDTFYSSGDYAKTYGVDFLSWYQGTLETHFTDIITKAHQDLDGTFGVDLSAKMPGIHWQYSNPAAPHSAEQATGLYDYAKMLDLYQANNVDLTFTCLEMTNAANGYGDAPNYSKPQDLVAQVSELAKERGIVLEGENALSIGNAENYLTISDVLKTYDYDVFTLLRLQDIVKADGSATQMLAPFMTVMTLGELPVQSVSMNVYDPEADPVNAKVYIVGNSGSIGDWNPDHAVPATYQGNGFWQLNMDLKASVTYEFKAIRKDASNNTEWGADPNLTWTVPYVPGGTAFFKANIQRQGQDYSHKHYITGDIALDSSMKAGTTVSLTNTSGDVLAAVYDEEKQTVQGATYGVISTPGDTSKVRYYFEVPNGSYQLRVENGSNSASMTIIANSQTLEGNDLIDNVPDLQPFILTQQSFSNQNGVTASVKVSPTVSGVGISHKVVIFMLMDGTTPVGINAVGVGAGEQELSTYFNVTGGNYKLGVFVVDSYDIGSITNVGTNLADPLWIQN</sequence>
<dbReference type="EC" id="3.2.1.2" evidence="4 11"/>
<evidence type="ECO:0000313" key="13">
    <source>
        <dbReference type="EMBL" id="UJF34964.1"/>
    </source>
</evidence>
<accession>A0ABY3SLN5</accession>
<dbReference type="PRINTS" id="PR00750">
    <property type="entry name" value="BETAAMYLASE"/>
</dbReference>
<keyword evidence="9 11" id="KW-0326">Glycosidase</keyword>
<evidence type="ECO:0000256" key="8">
    <source>
        <dbReference type="ARBA" id="ARBA00023277"/>
    </source>
</evidence>
<dbReference type="SUPFAM" id="SSF51445">
    <property type="entry name" value="(Trans)glycosidases"/>
    <property type="match status" value="1"/>
</dbReference>
<comment type="catalytic activity">
    <reaction evidence="1 11">
        <text>Hydrolysis of (1-&gt;4)-alpha-D-glucosidic linkages in polysaccharides so as to remove successive maltose units from the non-reducing ends of the chains.</text>
        <dbReference type="EC" id="3.2.1.2"/>
    </reaction>
</comment>
<dbReference type="Gene3D" id="3.20.20.80">
    <property type="entry name" value="Glycosidases"/>
    <property type="match status" value="1"/>
</dbReference>
<evidence type="ECO:0000256" key="11">
    <source>
        <dbReference type="RuleBase" id="RU000509"/>
    </source>
</evidence>
<dbReference type="EMBL" id="CP090978">
    <property type="protein sequence ID" value="UJF34964.1"/>
    <property type="molecule type" value="Genomic_DNA"/>
</dbReference>
<dbReference type="PROSITE" id="PS00679">
    <property type="entry name" value="BETA_AMYLASE_2"/>
    <property type="match status" value="1"/>
</dbReference>
<keyword evidence="14" id="KW-1185">Reference proteome</keyword>
<comment type="similarity">
    <text evidence="3 11">Belongs to the glycosyl hydrolase 14 family.</text>
</comment>
<dbReference type="InterPro" id="IPR018238">
    <property type="entry name" value="Glyco_hydro_14_CS"/>
</dbReference>
<evidence type="ECO:0000259" key="12">
    <source>
        <dbReference type="PROSITE" id="PS51166"/>
    </source>
</evidence>
<dbReference type="InterPro" id="IPR001554">
    <property type="entry name" value="Glyco_hydro_14"/>
</dbReference>
<dbReference type="PRINTS" id="PR00841">
    <property type="entry name" value="GLHYDLASE14A"/>
</dbReference>
<protein>
    <recommendedName>
        <fullName evidence="4 11">Beta-amylase</fullName>
        <ecNumber evidence="4 11">3.2.1.2</ecNumber>
    </recommendedName>
</protein>
<dbReference type="InterPro" id="IPR002044">
    <property type="entry name" value="CBM20"/>
</dbReference>
<keyword evidence="10 11" id="KW-0624">Polysaccharide degradation</keyword>